<sequence>MSSLVSTLMPSSRVPVQSQVKCRTQTQAMPLKTGILILLTLQPDQSPAQGVTALLQTPFAVLLLGKNINHILGKEFPNPSESRGTRVVLRTLGHGGEGPPSRLSAQSGVARGLSLDCSLLDLELLVQSAGEEVDKQRRGDPLMTDLAMLSLSGSDWSLEVFLLAATGPCVAGCQAEVASPAVSAVRGRSGEPQRGKWREGSRTCSSHLKEAGRPGEREGLRSEPRGHLVARQRKNRSQSKGEERTDTVKSCTKRKVFSLLSGLSSPNKLVSWMAMDQQTSTENVENMSSYENSHTGLVGDEICSHADSETGTVMEDLGQLFDHCIQQVSHMEVQRNELIQELLRLQEPMLRVVGRLREKLVETQRMLTLAQLDYVAVYEEVTEVKRKLFVTARDCIQSQVTLAEQQYQGAQSAVTQDELKAHIQSLTQELSQLQEAQQNQLNTLRDQASRPRRPRAMSDASQCRQASVRLQRRLSGSMRTLEGWYEPRLTALLKRRQFGEEALRRSREQATDLRASLGPLRDDIQRLEMQRAGLMQRVTLMEQDREESVTQHKVLKSGGI</sequence>
<dbReference type="GO" id="GO:0005882">
    <property type="term" value="C:intermediate filament"/>
    <property type="evidence" value="ECO:0007669"/>
    <property type="project" value="InterPro"/>
</dbReference>
<organism evidence="3 4">
    <name type="scientific">Dissostichus mawsoni</name>
    <name type="common">Antarctic cod</name>
    <dbReference type="NCBI Taxonomy" id="36200"/>
    <lineage>
        <taxon>Eukaryota</taxon>
        <taxon>Metazoa</taxon>
        <taxon>Chordata</taxon>
        <taxon>Craniata</taxon>
        <taxon>Vertebrata</taxon>
        <taxon>Euteleostomi</taxon>
        <taxon>Actinopterygii</taxon>
        <taxon>Neopterygii</taxon>
        <taxon>Teleostei</taxon>
        <taxon>Neoteleostei</taxon>
        <taxon>Acanthomorphata</taxon>
        <taxon>Eupercaria</taxon>
        <taxon>Perciformes</taxon>
        <taxon>Notothenioidei</taxon>
        <taxon>Nototheniidae</taxon>
        <taxon>Dissostichus</taxon>
    </lineage>
</organism>
<dbReference type="AlphaFoldDB" id="A0A7J5Y8M6"/>
<evidence type="ECO:0000256" key="2">
    <source>
        <dbReference type="SAM" id="MobiDB-lite"/>
    </source>
</evidence>
<dbReference type="OrthoDB" id="8842296at2759"/>
<dbReference type="PANTHER" id="PTHR47147">
    <property type="entry name" value="SYNCOILIN"/>
    <property type="match status" value="1"/>
</dbReference>
<dbReference type="EMBL" id="JAAKFY010000015">
    <property type="protein sequence ID" value="KAF3844708.1"/>
    <property type="molecule type" value="Genomic_DNA"/>
</dbReference>
<keyword evidence="4" id="KW-1185">Reference proteome</keyword>
<gene>
    <name evidence="3" type="ORF">F7725_007871</name>
</gene>
<dbReference type="Proteomes" id="UP000518266">
    <property type="component" value="Unassembled WGS sequence"/>
</dbReference>
<evidence type="ECO:0000313" key="3">
    <source>
        <dbReference type="EMBL" id="KAF3844708.1"/>
    </source>
</evidence>
<evidence type="ECO:0000256" key="1">
    <source>
        <dbReference type="SAM" id="Coils"/>
    </source>
</evidence>
<dbReference type="InterPro" id="IPR027702">
    <property type="entry name" value="Syncoilin"/>
</dbReference>
<evidence type="ECO:0008006" key="5">
    <source>
        <dbReference type="Google" id="ProtNLM"/>
    </source>
</evidence>
<name>A0A7J5Y8M6_DISMA</name>
<keyword evidence="1" id="KW-0175">Coiled coil</keyword>
<feature type="coiled-coil region" evidence="1">
    <location>
        <begin position="416"/>
        <end position="447"/>
    </location>
</feature>
<feature type="compositionally biased region" description="Basic residues" evidence="2">
    <location>
        <begin position="228"/>
        <end position="237"/>
    </location>
</feature>
<comment type="caution">
    <text evidence="3">The sequence shown here is derived from an EMBL/GenBank/DDBJ whole genome shotgun (WGS) entry which is preliminary data.</text>
</comment>
<accession>A0A7J5Y8M6</accession>
<reference evidence="3 4" key="1">
    <citation type="submission" date="2020-03" db="EMBL/GenBank/DDBJ databases">
        <title>Dissostichus mawsoni Genome sequencing and assembly.</title>
        <authorList>
            <person name="Park H."/>
        </authorList>
    </citation>
    <scope>NUCLEOTIDE SEQUENCE [LARGE SCALE GENOMIC DNA]</scope>
    <source>
        <strain evidence="3">DM0001</strain>
        <tissue evidence="3">Muscle</tissue>
    </source>
</reference>
<feature type="compositionally biased region" description="Basic and acidic residues" evidence="2">
    <location>
        <begin position="188"/>
        <end position="226"/>
    </location>
</feature>
<feature type="region of interest" description="Disordered" evidence="2">
    <location>
        <begin position="186"/>
        <end position="247"/>
    </location>
</feature>
<protein>
    <recommendedName>
        <fullName evidence="5">Syncoilin</fullName>
    </recommendedName>
</protein>
<proteinExistence type="predicted"/>
<dbReference type="PANTHER" id="PTHR47147:SF1">
    <property type="entry name" value="SYNCOILIN"/>
    <property type="match status" value="1"/>
</dbReference>
<evidence type="ECO:0000313" key="4">
    <source>
        <dbReference type="Proteomes" id="UP000518266"/>
    </source>
</evidence>